<comment type="caution">
    <text evidence="1">The sequence shown here is derived from an EMBL/GenBank/DDBJ whole genome shotgun (WGS) entry which is preliminary data.</text>
</comment>
<organism evidence="1 2">
    <name type="scientific">Bacillus bingmayongensis</name>
    <dbReference type="NCBI Taxonomy" id="1150157"/>
    <lineage>
        <taxon>Bacteria</taxon>
        <taxon>Bacillati</taxon>
        <taxon>Bacillota</taxon>
        <taxon>Bacilli</taxon>
        <taxon>Bacillales</taxon>
        <taxon>Bacillaceae</taxon>
        <taxon>Bacillus</taxon>
    </lineage>
</organism>
<dbReference type="Proteomes" id="UP001291930">
    <property type="component" value="Unassembled WGS sequence"/>
</dbReference>
<sequence>MEDIIGHILVGIGRAAIALGEACADAGKGIVKGIVGVVKVAVDFMLDEVVEQVLERLVEREKRKKKRIQRHVEKLKRYAWFKVLYEDKRCREVLNYNEAYGDLLSKRRYIHKLIHKEDERKKFIQRVKIDAKVEEII</sequence>
<keyword evidence="2" id="KW-1185">Reference proteome</keyword>
<evidence type="ECO:0000313" key="2">
    <source>
        <dbReference type="Proteomes" id="UP001291930"/>
    </source>
</evidence>
<protein>
    <submittedName>
        <fullName evidence="1">Uncharacterized protein</fullName>
    </submittedName>
</protein>
<dbReference type="RefSeq" id="WP_374217419.1">
    <property type="nucleotide sequence ID" value="NZ_JAXOVW010000013.1"/>
</dbReference>
<dbReference type="EMBL" id="JAXOVW010000013">
    <property type="protein sequence ID" value="MDZ5607191.1"/>
    <property type="molecule type" value="Genomic_DNA"/>
</dbReference>
<gene>
    <name evidence="1" type="ORF">U2I54_08765</name>
</gene>
<reference evidence="2" key="1">
    <citation type="submission" date="2023-11" db="EMBL/GenBank/DDBJ databases">
        <title>Genome Sequence of Bacillus pseudomycoides stain BUPM19.</title>
        <authorList>
            <person name="Farhat A."/>
        </authorList>
    </citation>
    <scope>NUCLEOTIDE SEQUENCE [LARGE SCALE GENOMIC DNA]</scope>
    <source>
        <strain evidence="2">BUPM19</strain>
    </source>
</reference>
<name>A0ABU5JUX6_9BACI</name>
<evidence type="ECO:0000313" key="1">
    <source>
        <dbReference type="EMBL" id="MDZ5607191.1"/>
    </source>
</evidence>
<accession>A0ABU5JUX6</accession>
<proteinExistence type="predicted"/>